<gene>
    <name evidence="2" type="ORF">L9F63_014501</name>
</gene>
<feature type="transmembrane region" description="Helical" evidence="1">
    <location>
        <begin position="97"/>
        <end position="117"/>
    </location>
</feature>
<reference evidence="2" key="1">
    <citation type="journal article" date="2023" name="IScience">
        <title>Live-bearing cockroach genome reveals convergent evolutionary mechanisms linked to viviparity in insects and beyond.</title>
        <authorList>
            <person name="Fouks B."/>
            <person name="Harrison M.C."/>
            <person name="Mikhailova A.A."/>
            <person name="Marchal E."/>
            <person name="English S."/>
            <person name="Carruthers M."/>
            <person name="Jennings E.C."/>
            <person name="Chiamaka E.L."/>
            <person name="Frigard R.A."/>
            <person name="Pippel M."/>
            <person name="Attardo G.M."/>
            <person name="Benoit J.B."/>
            <person name="Bornberg-Bauer E."/>
            <person name="Tobe S.S."/>
        </authorList>
    </citation>
    <scope>NUCLEOTIDE SEQUENCE</scope>
    <source>
        <strain evidence="2">Stay&amp;Tobe</strain>
    </source>
</reference>
<evidence type="ECO:0000313" key="2">
    <source>
        <dbReference type="EMBL" id="KAJ9594075.1"/>
    </source>
</evidence>
<dbReference type="EMBL" id="JASPKZ010003074">
    <property type="protein sequence ID" value="KAJ9594075.1"/>
    <property type="molecule type" value="Genomic_DNA"/>
</dbReference>
<accession>A0AAD8A8G4</accession>
<keyword evidence="1" id="KW-1133">Transmembrane helix</keyword>
<evidence type="ECO:0000313" key="3">
    <source>
        <dbReference type="Proteomes" id="UP001233999"/>
    </source>
</evidence>
<reference evidence="2" key="2">
    <citation type="submission" date="2023-05" db="EMBL/GenBank/DDBJ databases">
        <authorList>
            <person name="Fouks B."/>
        </authorList>
    </citation>
    <scope>NUCLEOTIDE SEQUENCE</scope>
    <source>
        <strain evidence="2">Stay&amp;Tobe</strain>
        <tissue evidence="2">Testes</tissue>
    </source>
</reference>
<organism evidence="2 3">
    <name type="scientific">Diploptera punctata</name>
    <name type="common">Pacific beetle cockroach</name>
    <dbReference type="NCBI Taxonomy" id="6984"/>
    <lineage>
        <taxon>Eukaryota</taxon>
        <taxon>Metazoa</taxon>
        <taxon>Ecdysozoa</taxon>
        <taxon>Arthropoda</taxon>
        <taxon>Hexapoda</taxon>
        <taxon>Insecta</taxon>
        <taxon>Pterygota</taxon>
        <taxon>Neoptera</taxon>
        <taxon>Polyneoptera</taxon>
        <taxon>Dictyoptera</taxon>
        <taxon>Blattodea</taxon>
        <taxon>Blaberoidea</taxon>
        <taxon>Blaberidae</taxon>
        <taxon>Diplopterinae</taxon>
        <taxon>Diploptera</taxon>
    </lineage>
</organism>
<keyword evidence="3" id="KW-1185">Reference proteome</keyword>
<keyword evidence="1" id="KW-0472">Membrane</keyword>
<comment type="caution">
    <text evidence="2">The sequence shown here is derived from an EMBL/GenBank/DDBJ whole genome shotgun (WGS) entry which is preliminary data.</text>
</comment>
<dbReference type="Proteomes" id="UP001233999">
    <property type="component" value="Unassembled WGS sequence"/>
</dbReference>
<keyword evidence="1" id="KW-0812">Transmembrane</keyword>
<protein>
    <submittedName>
        <fullName evidence="2">Uncharacterized protein</fullName>
    </submittedName>
</protein>
<feature type="transmembrane region" description="Helical" evidence="1">
    <location>
        <begin position="55"/>
        <end position="77"/>
    </location>
</feature>
<feature type="non-terminal residue" evidence="2">
    <location>
        <position position="1"/>
    </location>
</feature>
<proteinExistence type="predicted"/>
<dbReference type="AlphaFoldDB" id="A0AAD8A8G4"/>
<feature type="non-terminal residue" evidence="2">
    <location>
        <position position="162"/>
    </location>
</feature>
<name>A0AAD8A8G4_DIPPU</name>
<sequence length="162" mass="18205">TIWEPLTQTLLSLPASELAPELAHPSQKGTEFSLQIILVHQSSNSGSIFSKKFHLYLFASCSVSELSSLLFVHFAYILSPFYKFKFKHSVANKKNNIWVFFTLARLCVFNLITLHSIKSEVITLRYHNMNMVLISVRGCLLSGTKPAISRLIAPSNASTIIF</sequence>
<evidence type="ECO:0000256" key="1">
    <source>
        <dbReference type="SAM" id="Phobius"/>
    </source>
</evidence>